<organism evidence="2 3">
    <name type="scientific">Filimonas zeae</name>
    <dbReference type="NCBI Taxonomy" id="1737353"/>
    <lineage>
        <taxon>Bacteria</taxon>
        <taxon>Pseudomonadati</taxon>
        <taxon>Bacteroidota</taxon>
        <taxon>Chitinophagia</taxon>
        <taxon>Chitinophagales</taxon>
        <taxon>Chitinophagaceae</taxon>
        <taxon>Filimonas</taxon>
    </lineage>
</organism>
<dbReference type="Proteomes" id="UP000627292">
    <property type="component" value="Unassembled WGS sequence"/>
</dbReference>
<dbReference type="AlphaFoldDB" id="A0A917IKU4"/>
<proteinExistence type="predicted"/>
<dbReference type="InterPro" id="IPR035965">
    <property type="entry name" value="PAS-like_dom_sf"/>
</dbReference>
<keyword evidence="3" id="KW-1185">Reference proteome</keyword>
<comment type="caution">
    <text evidence="2">The sequence shown here is derived from an EMBL/GenBank/DDBJ whole genome shotgun (WGS) entry which is preliminary data.</text>
</comment>
<evidence type="ECO:0000313" key="3">
    <source>
        <dbReference type="Proteomes" id="UP000627292"/>
    </source>
</evidence>
<dbReference type="InterPro" id="IPR000014">
    <property type="entry name" value="PAS"/>
</dbReference>
<dbReference type="SUPFAM" id="SSF55785">
    <property type="entry name" value="PYP-like sensor domain (PAS domain)"/>
    <property type="match status" value="1"/>
</dbReference>
<dbReference type="Pfam" id="PF13188">
    <property type="entry name" value="PAS_8"/>
    <property type="match status" value="1"/>
</dbReference>
<gene>
    <name evidence="2" type="ORF">GCM10011379_00520</name>
</gene>
<reference evidence="2" key="2">
    <citation type="submission" date="2020-09" db="EMBL/GenBank/DDBJ databases">
        <authorList>
            <person name="Sun Q."/>
            <person name="Zhou Y."/>
        </authorList>
    </citation>
    <scope>NUCLEOTIDE SEQUENCE</scope>
    <source>
        <strain evidence="2">CGMCC 1.15290</strain>
    </source>
</reference>
<protein>
    <recommendedName>
        <fullName evidence="1">PAS domain-containing protein</fullName>
    </recommendedName>
</protein>
<dbReference type="Gene3D" id="3.30.450.20">
    <property type="entry name" value="PAS domain"/>
    <property type="match status" value="1"/>
</dbReference>
<evidence type="ECO:0000313" key="2">
    <source>
        <dbReference type="EMBL" id="GGH56668.1"/>
    </source>
</evidence>
<accession>A0A917IKU4</accession>
<feature type="domain" description="PAS" evidence="1">
    <location>
        <begin position="167"/>
        <end position="208"/>
    </location>
</feature>
<reference evidence="2" key="1">
    <citation type="journal article" date="2014" name="Int. J. Syst. Evol. Microbiol.">
        <title>Complete genome sequence of Corynebacterium casei LMG S-19264T (=DSM 44701T), isolated from a smear-ripened cheese.</title>
        <authorList>
            <consortium name="US DOE Joint Genome Institute (JGI-PGF)"/>
            <person name="Walter F."/>
            <person name="Albersmeier A."/>
            <person name="Kalinowski J."/>
            <person name="Ruckert C."/>
        </authorList>
    </citation>
    <scope>NUCLEOTIDE SEQUENCE</scope>
    <source>
        <strain evidence="2">CGMCC 1.15290</strain>
    </source>
</reference>
<evidence type="ECO:0000259" key="1">
    <source>
        <dbReference type="Pfam" id="PF13188"/>
    </source>
</evidence>
<dbReference type="EMBL" id="BMIB01000001">
    <property type="protein sequence ID" value="GGH56668.1"/>
    <property type="molecule type" value="Genomic_DNA"/>
</dbReference>
<dbReference type="RefSeq" id="WP_188949528.1">
    <property type="nucleotide sequence ID" value="NZ_BMIB01000001.1"/>
</dbReference>
<sequence length="286" mass="31650">MLNWKKISDTFIHYVNDRSEHTTAGRLLPYSINLLRHAAGAYTSLQVVFEDKVTAKVKDATPAFLDELVLNPGPLEELLAEHRYEPFGWEEIPVKKNPLQDVLTALSAAAIIPLNINDRASMLVLGWSEPQVFDASFTEAAVLIRKTLESALTHTSRTDALELSNTYFTAILEAMPQAVIFIDDNGRSGWLNKQAARLLKLPMSGEMAPGAFAGAMADWRNSAANVDDINAKAAQFFSSPGNVIKDWIWQFGGDTPAQYSVSCTPVKHDQFTGKLWVFHKMVVATI</sequence>
<name>A0A917IKU4_9BACT</name>